<dbReference type="Pfam" id="PF07690">
    <property type="entry name" value="MFS_1"/>
    <property type="match status" value="1"/>
</dbReference>
<feature type="transmembrane region" description="Helical" evidence="6">
    <location>
        <begin position="103"/>
        <end position="126"/>
    </location>
</feature>
<sequence>MRDANLHRARLVSSVAAVMISLACGTNYVYSAWAPQFADKLHLTTTQINLIGLAGNMGMYSLGVPVGLFVDHRGPRPAVIAGALCLGIGYVPFRAAWETASGSVPALCVFAFMTGLGGCMAFAAAVKTSALNWPHHRGTATAFPLAAFGLSAFFFSLCGGILFPGDTSAFLTLLAAGTFTLIFVGFFFLKVYPHTSYQSLPSTSGLSDSQQLHRTPSEEAKAARRHHGRKRSLDADPGTSPTTYTTPVATAGSSQESLAPARDPVDVEAALPQPPDGRSQGDDVDETSSLMSKSSTSSVAGEVLVQNSVDLDRSRRVDIRGWRLMRSIDFWQLFTIMGILAGIGLMTINNIGQDVKALWKLYDDSVDEAFLVHRQQMHVSILSVGSFCGRLLSGVGSDFLVKSLHANRAWCLVIACFVFCIAQVCAINVSNPNFLGFVSGLSGLGYGFLFGVFPSIVAESFGIHGLSQNWGFMTLSPVISGNIFNLFYGIVFDSHSVIGPDGERYCPNGVECYRNAYLVTLAACGVGIVVTLMTIRRQHQERMKEEGKGAAED</sequence>
<evidence type="ECO:0000256" key="4">
    <source>
        <dbReference type="ARBA" id="ARBA00023136"/>
    </source>
</evidence>
<dbReference type="Gene3D" id="1.20.1250.20">
    <property type="entry name" value="MFS general substrate transporter like domains"/>
    <property type="match status" value="2"/>
</dbReference>
<dbReference type="Proteomes" id="UP001278766">
    <property type="component" value="Unassembled WGS sequence"/>
</dbReference>
<evidence type="ECO:0000256" key="5">
    <source>
        <dbReference type="SAM" id="MobiDB-lite"/>
    </source>
</evidence>
<evidence type="ECO:0000313" key="7">
    <source>
        <dbReference type="EMBL" id="KAK3294678.1"/>
    </source>
</evidence>
<feature type="transmembrane region" description="Helical" evidence="6">
    <location>
        <begin position="470"/>
        <end position="491"/>
    </location>
</feature>
<keyword evidence="2 6" id="KW-0812">Transmembrane</keyword>
<evidence type="ECO:0000313" key="8">
    <source>
        <dbReference type="Proteomes" id="UP001278766"/>
    </source>
</evidence>
<proteinExistence type="predicted"/>
<feature type="compositionally biased region" description="Low complexity" evidence="5">
    <location>
        <begin position="235"/>
        <end position="251"/>
    </location>
</feature>
<feature type="transmembrane region" description="Helical" evidence="6">
    <location>
        <begin position="138"/>
        <end position="163"/>
    </location>
</feature>
<dbReference type="GO" id="GO:0000329">
    <property type="term" value="C:fungal-type vacuole membrane"/>
    <property type="evidence" value="ECO:0007669"/>
    <property type="project" value="TreeGrafter"/>
</dbReference>
<dbReference type="AlphaFoldDB" id="A0AAE0LRD0"/>
<name>A0AAE0LRD0_9PEZI</name>
<dbReference type="RefSeq" id="XP_062658192.1">
    <property type="nucleotide sequence ID" value="XM_062799106.1"/>
</dbReference>
<reference evidence="7" key="2">
    <citation type="submission" date="2023-06" db="EMBL/GenBank/DDBJ databases">
        <authorList>
            <consortium name="Lawrence Berkeley National Laboratory"/>
            <person name="Haridas S."/>
            <person name="Hensen N."/>
            <person name="Bonometti L."/>
            <person name="Westerberg I."/>
            <person name="Brannstrom I.O."/>
            <person name="Guillou S."/>
            <person name="Cros-Aarteil S."/>
            <person name="Calhoun S."/>
            <person name="Kuo A."/>
            <person name="Mondo S."/>
            <person name="Pangilinan J."/>
            <person name="Riley R."/>
            <person name="Labutti K."/>
            <person name="Andreopoulos B."/>
            <person name="Lipzen A."/>
            <person name="Chen C."/>
            <person name="Yanf M."/>
            <person name="Daum C."/>
            <person name="Ng V."/>
            <person name="Clum A."/>
            <person name="Steindorff A."/>
            <person name="Ohm R."/>
            <person name="Martin F."/>
            <person name="Silar P."/>
            <person name="Natvig D."/>
            <person name="Lalanne C."/>
            <person name="Gautier V."/>
            <person name="Ament-Velasquez S.L."/>
            <person name="Kruys A."/>
            <person name="Hutchinson M.I."/>
            <person name="Powell A.J."/>
            <person name="Barry K."/>
            <person name="Miller A.N."/>
            <person name="Grigoriev I.V."/>
            <person name="Debuchy R."/>
            <person name="Gladieux P."/>
            <person name="Thoren M.H."/>
            <person name="Johannesson H."/>
        </authorList>
    </citation>
    <scope>NUCLEOTIDE SEQUENCE</scope>
    <source>
        <strain evidence="7">CBS 168.71</strain>
    </source>
</reference>
<feature type="compositionally biased region" description="Polar residues" evidence="5">
    <location>
        <begin position="203"/>
        <end position="214"/>
    </location>
</feature>
<keyword evidence="4 6" id="KW-0472">Membrane</keyword>
<dbReference type="InterPro" id="IPR011701">
    <property type="entry name" value="MFS"/>
</dbReference>
<feature type="transmembrane region" description="Helical" evidence="6">
    <location>
        <begin position="50"/>
        <end position="70"/>
    </location>
</feature>
<dbReference type="SUPFAM" id="SSF103473">
    <property type="entry name" value="MFS general substrate transporter"/>
    <property type="match status" value="1"/>
</dbReference>
<dbReference type="InterPro" id="IPR036259">
    <property type="entry name" value="MFS_trans_sf"/>
</dbReference>
<evidence type="ECO:0000256" key="2">
    <source>
        <dbReference type="ARBA" id="ARBA00022692"/>
    </source>
</evidence>
<comment type="caution">
    <text evidence="7">The sequence shown here is derived from an EMBL/GenBank/DDBJ whole genome shotgun (WGS) entry which is preliminary data.</text>
</comment>
<dbReference type="GeneID" id="87836054"/>
<dbReference type="PANTHER" id="PTHR21576:SF158">
    <property type="entry name" value="RIBOSOMAL RNA-PROCESSING PROTEIN 12-LIKE CONSERVED DOMAIN-CONTAINING PROTEIN"/>
    <property type="match status" value="1"/>
</dbReference>
<feature type="transmembrane region" description="Helical" evidence="6">
    <location>
        <begin position="169"/>
        <end position="189"/>
    </location>
</feature>
<evidence type="ECO:0000256" key="6">
    <source>
        <dbReference type="SAM" id="Phobius"/>
    </source>
</evidence>
<evidence type="ECO:0000256" key="3">
    <source>
        <dbReference type="ARBA" id="ARBA00022989"/>
    </source>
</evidence>
<keyword evidence="8" id="KW-1185">Reference proteome</keyword>
<organism evidence="7 8">
    <name type="scientific">Chaetomium fimeti</name>
    <dbReference type="NCBI Taxonomy" id="1854472"/>
    <lineage>
        <taxon>Eukaryota</taxon>
        <taxon>Fungi</taxon>
        <taxon>Dikarya</taxon>
        <taxon>Ascomycota</taxon>
        <taxon>Pezizomycotina</taxon>
        <taxon>Sordariomycetes</taxon>
        <taxon>Sordariomycetidae</taxon>
        <taxon>Sordariales</taxon>
        <taxon>Chaetomiaceae</taxon>
        <taxon>Chaetomium</taxon>
    </lineage>
</organism>
<keyword evidence="3 6" id="KW-1133">Transmembrane helix</keyword>
<dbReference type="GO" id="GO:0022857">
    <property type="term" value="F:transmembrane transporter activity"/>
    <property type="evidence" value="ECO:0007669"/>
    <property type="project" value="InterPro"/>
</dbReference>
<feature type="transmembrane region" description="Helical" evidence="6">
    <location>
        <begin position="435"/>
        <end position="458"/>
    </location>
</feature>
<dbReference type="EMBL" id="JAUEPN010000005">
    <property type="protein sequence ID" value="KAK3294678.1"/>
    <property type="molecule type" value="Genomic_DNA"/>
</dbReference>
<feature type="region of interest" description="Disordered" evidence="5">
    <location>
        <begin position="203"/>
        <end position="295"/>
    </location>
</feature>
<reference evidence="7" key="1">
    <citation type="journal article" date="2023" name="Mol. Phylogenet. Evol.">
        <title>Genome-scale phylogeny and comparative genomics of the fungal order Sordariales.</title>
        <authorList>
            <person name="Hensen N."/>
            <person name="Bonometti L."/>
            <person name="Westerberg I."/>
            <person name="Brannstrom I.O."/>
            <person name="Guillou S."/>
            <person name="Cros-Aarteil S."/>
            <person name="Calhoun S."/>
            <person name="Haridas S."/>
            <person name="Kuo A."/>
            <person name="Mondo S."/>
            <person name="Pangilinan J."/>
            <person name="Riley R."/>
            <person name="LaButti K."/>
            <person name="Andreopoulos B."/>
            <person name="Lipzen A."/>
            <person name="Chen C."/>
            <person name="Yan M."/>
            <person name="Daum C."/>
            <person name="Ng V."/>
            <person name="Clum A."/>
            <person name="Steindorff A."/>
            <person name="Ohm R.A."/>
            <person name="Martin F."/>
            <person name="Silar P."/>
            <person name="Natvig D.O."/>
            <person name="Lalanne C."/>
            <person name="Gautier V."/>
            <person name="Ament-Velasquez S.L."/>
            <person name="Kruys A."/>
            <person name="Hutchinson M.I."/>
            <person name="Powell A.J."/>
            <person name="Barry K."/>
            <person name="Miller A.N."/>
            <person name="Grigoriev I.V."/>
            <person name="Debuchy R."/>
            <person name="Gladieux P."/>
            <person name="Hiltunen Thoren M."/>
            <person name="Johannesson H."/>
        </authorList>
    </citation>
    <scope>NUCLEOTIDE SEQUENCE</scope>
    <source>
        <strain evidence="7">CBS 168.71</strain>
    </source>
</reference>
<feature type="transmembrane region" description="Helical" evidence="6">
    <location>
        <begin position="12"/>
        <end position="30"/>
    </location>
</feature>
<feature type="transmembrane region" description="Helical" evidence="6">
    <location>
        <begin position="409"/>
        <end position="429"/>
    </location>
</feature>
<feature type="transmembrane region" description="Helical" evidence="6">
    <location>
        <begin position="77"/>
        <end position="97"/>
    </location>
</feature>
<feature type="transmembrane region" description="Helical" evidence="6">
    <location>
        <begin position="330"/>
        <end position="352"/>
    </location>
</feature>
<accession>A0AAE0LRD0</accession>
<dbReference type="PANTHER" id="PTHR21576">
    <property type="entry name" value="UNCHARACTERIZED NODULIN-LIKE PROTEIN"/>
    <property type="match status" value="1"/>
</dbReference>
<feature type="transmembrane region" description="Helical" evidence="6">
    <location>
        <begin position="516"/>
        <end position="535"/>
    </location>
</feature>
<comment type="subcellular location">
    <subcellularLocation>
        <location evidence="1">Membrane</location>
        <topology evidence="1">Multi-pass membrane protein</topology>
    </subcellularLocation>
</comment>
<evidence type="ECO:0000256" key="1">
    <source>
        <dbReference type="ARBA" id="ARBA00004141"/>
    </source>
</evidence>
<gene>
    <name evidence="7" type="ORF">B0H64DRAFT_192482</name>
</gene>
<protein>
    <submittedName>
        <fullName evidence="7">Major facilitator superfamily domain-containing protein</fullName>
    </submittedName>
</protein>
<dbReference type="PROSITE" id="PS51257">
    <property type="entry name" value="PROKAR_LIPOPROTEIN"/>
    <property type="match status" value="1"/>
</dbReference>